<keyword evidence="5" id="KW-0679">Respiratory chain</keyword>
<evidence type="ECO:0000256" key="4">
    <source>
        <dbReference type="ARBA" id="ARBA00021009"/>
    </source>
</evidence>
<keyword evidence="13" id="KW-0830">Ubiquinone</keyword>
<evidence type="ECO:0000256" key="9">
    <source>
        <dbReference type="ARBA" id="ARBA00023027"/>
    </source>
</evidence>
<dbReference type="GO" id="GO:0005743">
    <property type="term" value="C:mitochondrial inner membrane"/>
    <property type="evidence" value="ECO:0007669"/>
    <property type="project" value="UniProtKB-SubCell"/>
</dbReference>
<evidence type="ECO:0000256" key="7">
    <source>
        <dbReference type="ARBA" id="ARBA00022982"/>
    </source>
</evidence>
<evidence type="ECO:0000256" key="5">
    <source>
        <dbReference type="ARBA" id="ARBA00022660"/>
    </source>
</evidence>
<name>A0A342KAI5_ANOBA</name>
<accession>A0A342KAI5</accession>
<geneLocation type="mitochondrion" evidence="15"/>
<evidence type="ECO:0000313" key="15">
    <source>
        <dbReference type="EMBL" id="ANA07495.1"/>
    </source>
</evidence>
<dbReference type="CTD" id="4535"/>
<organism evidence="15">
    <name type="scientific">Anomaloglossus baeobatrachus</name>
    <name type="common">Rocket frog</name>
    <name type="synonym">Colostethus baeobatrachus</name>
    <dbReference type="NCBI Taxonomy" id="238106"/>
    <lineage>
        <taxon>Eukaryota</taxon>
        <taxon>Metazoa</taxon>
        <taxon>Chordata</taxon>
        <taxon>Craniata</taxon>
        <taxon>Vertebrata</taxon>
        <taxon>Euteleostomi</taxon>
        <taxon>Amphibia</taxon>
        <taxon>Batrachia</taxon>
        <taxon>Anura</taxon>
        <taxon>Neobatrachia</taxon>
        <taxon>Hyloidea</taxon>
        <taxon>Aromobatidae</taxon>
        <taxon>Anomaloglossinae</taxon>
        <taxon>Anomaloglossus</taxon>
    </lineage>
</organism>
<evidence type="ECO:0000256" key="2">
    <source>
        <dbReference type="ARBA" id="ARBA00010535"/>
    </source>
</evidence>
<dbReference type="PROSITE" id="PS00668">
    <property type="entry name" value="COMPLEX1_ND1_2"/>
    <property type="match status" value="1"/>
</dbReference>
<dbReference type="AlphaFoldDB" id="A0A342KAI5"/>
<feature type="transmembrane region" description="Helical" evidence="14">
    <location>
        <begin position="12"/>
        <end position="31"/>
    </location>
</feature>
<gene>
    <name evidence="15" type="primary">ND1</name>
</gene>
<keyword evidence="9 12" id="KW-0520">NAD</keyword>
<feature type="transmembrane region" description="Helical" evidence="14">
    <location>
        <begin position="236"/>
        <end position="257"/>
    </location>
</feature>
<sequence>MFSLALNPLIFIQPLCFMIPILLAVAFLTLIERKVLGYMQHRKGPNIVGPTGLLQPIADGVKLFIKEPIRPATASQTLFLLTPILAFTLAMIIWAPLPMPLPYSEMNLGILFILALSSLTVYSILGSGWASNSKYALIGALRAVAQTISYEVTLALILLCIILLSGNFTLQNFNISQETMWFIIPTWPLAFMWFISTLAETNRAPFDLTEGESELVSGFNVEYAGGPFALFFLAEYANILMMNTISSIIFLGSSILFNLPSTTIILITKAALLSMIFLWVRASYPRFRYDQLMHLVWKNFLPLTLALTIWFITFPIIFLFTPPIL</sequence>
<feature type="transmembrane region" description="Helical" evidence="14">
    <location>
        <begin position="150"/>
        <end position="168"/>
    </location>
</feature>
<keyword evidence="13 15" id="KW-0496">Mitochondrion</keyword>
<evidence type="ECO:0000256" key="14">
    <source>
        <dbReference type="SAM" id="Phobius"/>
    </source>
</evidence>
<comment type="similarity">
    <text evidence="2 12">Belongs to the complex I subunit 1 family.</text>
</comment>
<dbReference type="RefSeq" id="YP_009251190.1">
    <property type="nucleotide sequence ID" value="NC_030054.1"/>
</dbReference>
<evidence type="ECO:0000256" key="6">
    <source>
        <dbReference type="ARBA" id="ARBA00022692"/>
    </source>
</evidence>
<keyword evidence="5" id="KW-0813">Transport</keyword>
<keyword evidence="6 12" id="KW-0812">Transmembrane</keyword>
<dbReference type="HAMAP" id="MF_01350">
    <property type="entry name" value="NDH1_NuoH"/>
    <property type="match status" value="1"/>
</dbReference>
<reference evidence="15" key="1">
    <citation type="journal article" date="2016" name="Mitochondrial DNA Part B Resour">
        <title>The complete mitochondrial genome of Anomaloglossus baeobatrachus (Amphibia: Anura: Aromobatidae).</title>
        <authorList>
            <person name="Vacher J.-P."/>
            <person name="Fouquet A."/>
            <person name="Holota H."/>
            <person name="Thebaud C."/>
        </authorList>
    </citation>
    <scope>NUCLEOTIDE SEQUENCE</scope>
    <source>
        <tissue evidence="15">Liver</tissue>
    </source>
</reference>
<keyword evidence="10 14" id="KW-0472">Membrane</keyword>
<protein>
    <recommendedName>
        <fullName evidence="4 13">NADH-ubiquinone oxidoreductase chain 1</fullName>
        <ecNumber evidence="3 13">7.1.1.2</ecNumber>
    </recommendedName>
</protein>
<feature type="transmembrane region" description="Helical" evidence="14">
    <location>
        <begin position="109"/>
        <end position="130"/>
    </location>
</feature>
<comment type="subcellular location">
    <subcellularLocation>
        <location evidence="1">Membrane</location>
        <topology evidence="1">Multi-pass membrane protein</topology>
    </subcellularLocation>
    <subcellularLocation>
        <location evidence="12">Mitochondrion inner membrane</location>
        <topology evidence="12">Multi-pass membrane protein</topology>
    </subcellularLocation>
</comment>
<dbReference type="InterPro" id="IPR001694">
    <property type="entry name" value="NADH_UbQ_OxRdtase_su1/FPO"/>
</dbReference>
<feature type="transmembrane region" description="Helical" evidence="14">
    <location>
        <begin position="180"/>
        <end position="199"/>
    </location>
</feature>
<evidence type="ECO:0000256" key="11">
    <source>
        <dbReference type="ARBA" id="ARBA00049551"/>
    </source>
</evidence>
<dbReference type="GO" id="GO:0008137">
    <property type="term" value="F:NADH dehydrogenase (ubiquinone) activity"/>
    <property type="evidence" value="ECO:0007669"/>
    <property type="project" value="UniProtKB-EC"/>
</dbReference>
<dbReference type="PANTHER" id="PTHR11432:SF3">
    <property type="entry name" value="NADH-UBIQUINONE OXIDOREDUCTASE CHAIN 1"/>
    <property type="match status" value="1"/>
</dbReference>
<keyword evidence="7" id="KW-0249">Electron transport</keyword>
<proteinExistence type="inferred from homology"/>
<evidence type="ECO:0000256" key="3">
    <source>
        <dbReference type="ARBA" id="ARBA00012944"/>
    </source>
</evidence>
<evidence type="ECO:0000256" key="13">
    <source>
        <dbReference type="RuleBase" id="RU000473"/>
    </source>
</evidence>
<feature type="transmembrane region" description="Helical" evidence="14">
    <location>
        <begin position="78"/>
        <end position="97"/>
    </location>
</feature>
<evidence type="ECO:0000256" key="8">
    <source>
        <dbReference type="ARBA" id="ARBA00022989"/>
    </source>
</evidence>
<dbReference type="InterPro" id="IPR018086">
    <property type="entry name" value="NADH_UbQ_OxRdtase_su1_CS"/>
</dbReference>
<evidence type="ECO:0000256" key="10">
    <source>
        <dbReference type="ARBA" id="ARBA00023136"/>
    </source>
</evidence>
<evidence type="ECO:0000256" key="12">
    <source>
        <dbReference type="RuleBase" id="RU000471"/>
    </source>
</evidence>
<dbReference type="EC" id="7.1.1.2" evidence="3 13"/>
<feature type="transmembrane region" description="Helical" evidence="14">
    <location>
        <begin position="300"/>
        <end position="320"/>
    </location>
</feature>
<dbReference type="GeneID" id="27439129"/>
<dbReference type="GO" id="GO:0009060">
    <property type="term" value="P:aerobic respiration"/>
    <property type="evidence" value="ECO:0007669"/>
    <property type="project" value="TreeGrafter"/>
</dbReference>
<dbReference type="PROSITE" id="PS00667">
    <property type="entry name" value="COMPLEX1_ND1_1"/>
    <property type="match status" value="1"/>
</dbReference>
<evidence type="ECO:0000256" key="1">
    <source>
        <dbReference type="ARBA" id="ARBA00004141"/>
    </source>
</evidence>
<dbReference type="EMBL" id="KU958559">
    <property type="protein sequence ID" value="ANA07495.1"/>
    <property type="molecule type" value="Genomic_DNA"/>
</dbReference>
<dbReference type="Pfam" id="PF00146">
    <property type="entry name" value="NADHdh"/>
    <property type="match status" value="1"/>
</dbReference>
<comment type="catalytic activity">
    <reaction evidence="11 13">
        <text>a ubiquinone + NADH + 5 H(+)(in) = a ubiquinol + NAD(+) + 4 H(+)(out)</text>
        <dbReference type="Rhea" id="RHEA:29091"/>
        <dbReference type="Rhea" id="RHEA-COMP:9565"/>
        <dbReference type="Rhea" id="RHEA-COMP:9566"/>
        <dbReference type="ChEBI" id="CHEBI:15378"/>
        <dbReference type="ChEBI" id="CHEBI:16389"/>
        <dbReference type="ChEBI" id="CHEBI:17976"/>
        <dbReference type="ChEBI" id="CHEBI:57540"/>
        <dbReference type="ChEBI" id="CHEBI:57945"/>
        <dbReference type="EC" id="7.1.1.2"/>
    </reaction>
</comment>
<dbReference type="GO" id="GO:0003954">
    <property type="term" value="F:NADH dehydrogenase activity"/>
    <property type="evidence" value="ECO:0007669"/>
    <property type="project" value="TreeGrafter"/>
</dbReference>
<feature type="transmembrane region" description="Helical" evidence="14">
    <location>
        <begin position="263"/>
        <end position="280"/>
    </location>
</feature>
<dbReference type="PANTHER" id="PTHR11432">
    <property type="entry name" value="NADH DEHYDROGENASE SUBUNIT 1"/>
    <property type="match status" value="1"/>
</dbReference>
<keyword evidence="8 14" id="KW-1133">Transmembrane helix</keyword>